<dbReference type="GO" id="GO:0000706">
    <property type="term" value="P:meiotic DNA double-strand break processing"/>
    <property type="evidence" value="ECO:0007669"/>
    <property type="project" value="TreeGrafter"/>
</dbReference>
<dbReference type="PANTHER" id="PTHR10848">
    <property type="entry name" value="MEIOTIC RECOMBINATION PROTEIN SPO11"/>
    <property type="match status" value="1"/>
</dbReference>
<dbReference type="GO" id="GO:0003677">
    <property type="term" value="F:DNA binding"/>
    <property type="evidence" value="ECO:0007669"/>
    <property type="project" value="InterPro"/>
</dbReference>
<name>A0A1Y1WKZ4_9FUNG</name>
<dbReference type="EMBL" id="MCFD01000001">
    <property type="protein sequence ID" value="ORX74227.1"/>
    <property type="molecule type" value="Genomic_DNA"/>
</dbReference>
<dbReference type="GeneID" id="63806253"/>
<dbReference type="PANTHER" id="PTHR10848:SF0">
    <property type="entry name" value="MEIOTIC RECOMBINATION PROTEIN SPO11"/>
    <property type="match status" value="1"/>
</dbReference>
<dbReference type="SUPFAM" id="SSF56726">
    <property type="entry name" value="DNA topoisomerase IV, alpha subunit"/>
    <property type="match status" value="1"/>
</dbReference>
<dbReference type="Proteomes" id="UP000193922">
    <property type="component" value="Unassembled WGS sequence"/>
</dbReference>
<proteinExistence type="predicted"/>
<sequence length="229" mass="24912">MSSFLHLTSSNDSTLSAGSIEKSSLCSNSYTDRISSSANWSSETDIVCGNSICSSDGGGEEEFSDIGRCDVHQGLNSFREDQLLTDIGKVLRSVAQGKALPAEIYMWISGAEHSAGEKVNMRKGLEAVCILDIVYQLLRTGQIAYQRDIYYRDIALFKSTANVRVLCNKIALYFNVSPARLNIIPCPTGLIYGNVSVELGDGNTIDYSTCSKLPVPHVRFIVSISAIGY</sequence>
<dbReference type="GO" id="GO:0005524">
    <property type="term" value="F:ATP binding"/>
    <property type="evidence" value="ECO:0007669"/>
    <property type="project" value="InterPro"/>
</dbReference>
<evidence type="ECO:0000259" key="1">
    <source>
        <dbReference type="Pfam" id="PF04406"/>
    </source>
</evidence>
<organism evidence="2 3">
    <name type="scientific">Linderina pennispora</name>
    <dbReference type="NCBI Taxonomy" id="61395"/>
    <lineage>
        <taxon>Eukaryota</taxon>
        <taxon>Fungi</taxon>
        <taxon>Fungi incertae sedis</taxon>
        <taxon>Zoopagomycota</taxon>
        <taxon>Kickxellomycotina</taxon>
        <taxon>Kickxellomycetes</taxon>
        <taxon>Kickxellales</taxon>
        <taxon>Kickxellaceae</taxon>
        <taxon>Linderina</taxon>
    </lineage>
</organism>
<dbReference type="OrthoDB" id="521512at2759"/>
<dbReference type="Pfam" id="PF04406">
    <property type="entry name" value="TP6A_N"/>
    <property type="match status" value="1"/>
</dbReference>
<dbReference type="GO" id="GO:0007131">
    <property type="term" value="P:reciprocal meiotic recombination"/>
    <property type="evidence" value="ECO:0007669"/>
    <property type="project" value="TreeGrafter"/>
</dbReference>
<gene>
    <name evidence="2" type="ORF">DL89DRAFT_280679</name>
</gene>
<accession>A0A1Y1WKZ4</accession>
<protein>
    <recommendedName>
        <fullName evidence="1">Spo11/DNA topoisomerase VI subunit A N-terminal domain-containing protein</fullName>
    </recommendedName>
</protein>
<reference evidence="2 3" key="1">
    <citation type="submission" date="2016-07" db="EMBL/GenBank/DDBJ databases">
        <title>Pervasive Adenine N6-methylation of Active Genes in Fungi.</title>
        <authorList>
            <consortium name="DOE Joint Genome Institute"/>
            <person name="Mondo S.J."/>
            <person name="Dannebaum R.O."/>
            <person name="Kuo R.C."/>
            <person name="Labutti K."/>
            <person name="Haridas S."/>
            <person name="Kuo A."/>
            <person name="Salamov A."/>
            <person name="Ahrendt S.R."/>
            <person name="Lipzen A."/>
            <person name="Sullivan W."/>
            <person name="Andreopoulos W.B."/>
            <person name="Clum A."/>
            <person name="Lindquist E."/>
            <person name="Daum C."/>
            <person name="Ramamoorthy G.K."/>
            <person name="Gryganskyi A."/>
            <person name="Culley D."/>
            <person name="Magnuson J.K."/>
            <person name="James T.Y."/>
            <person name="O'Malley M.A."/>
            <person name="Stajich J.E."/>
            <person name="Spatafora J.W."/>
            <person name="Visel A."/>
            <person name="Grigoriev I.V."/>
        </authorList>
    </citation>
    <scope>NUCLEOTIDE SEQUENCE [LARGE SCALE GENOMIC DNA]</scope>
    <source>
        <strain evidence="2 3">ATCC 12442</strain>
    </source>
</reference>
<dbReference type="GO" id="GO:0000228">
    <property type="term" value="C:nuclear chromosome"/>
    <property type="evidence" value="ECO:0007669"/>
    <property type="project" value="TreeGrafter"/>
</dbReference>
<dbReference type="GO" id="GO:0003918">
    <property type="term" value="F:DNA topoisomerase type II (double strand cut, ATP-hydrolyzing) activity"/>
    <property type="evidence" value="ECO:0007669"/>
    <property type="project" value="InterPro"/>
</dbReference>
<comment type="caution">
    <text evidence="2">The sequence shown here is derived from an EMBL/GenBank/DDBJ whole genome shotgun (WGS) entry which is preliminary data.</text>
</comment>
<dbReference type="InterPro" id="IPR036388">
    <property type="entry name" value="WH-like_DNA-bd_sf"/>
</dbReference>
<evidence type="ECO:0000313" key="2">
    <source>
        <dbReference type="EMBL" id="ORX74227.1"/>
    </source>
</evidence>
<dbReference type="InterPro" id="IPR002815">
    <property type="entry name" value="Spo11/TopoVI_A"/>
</dbReference>
<dbReference type="Gene3D" id="1.10.10.10">
    <property type="entry name" value="Winged helix-like DNA-binding domain superfamily/Winged helix DNA-binding domain"/>
    <property type="match status" value="1"/>
</dbReference>
<dbReference type="AlphaFoldDB" id="A0A1Y1WKZ4"/>
<dbReference type="RefSeq" id="XP_040747438.1">
    <property type="nucleotide sequence ID" value="XM_040889605.1"/>
</dbReference>
<dbReference type="STRING" id="61395.A0A1Y1WKZ4"/>
<keyword evidence="3" id="KW-1185">Reference proteome</keyword>
<evidence type="ECO:0000313" key="3">
    <source>
        <dbReference type="Proteomes" id="UP000193922"/>
    </source>
</evidence>
<dbReference type="GO" id="GO:0042138">
    <property type="term" value="P:meiotic DNA double-strand break formation"/>
    <property type="evidence" value="ECO:0007669"/>
    <property type="project" value="TreeGrafter"/>
</dbReference>
<feature type="domain" description="Spo11/DNA topoisomerase VI subunit A N-terminal" evidence="1">
    <location>
        <begin position="128"/>
        <end position="183"/>
    </location>
</feature>
<dbReference type="InterPro" id="IPR036078">
    <property type="entry name" value="Spo11/TopoVI_A_sf"/>
</dbReference>
<dbReference type="InterPro" id="IPR013049">
    <property type="entry name" value="Spo11/TopoVI_A_N"/>
</dbReference>